<dbReference type="SUPFAM" id="SSF51161">
    <property type="entry name" value="Trimeric LpxA-like enzymes"/>
    <property type="match status" value="1"/>
</dbReference>
<reference evidence="1" key="1">
    <citation type="journal article" date="2020" name="Nature">
        <title>Giant virus diversity and host interactions through global metagenomics.</title>
        <authorList>
            <person name="Schulz F."/>
            <person name="Roux S."/>
            <person name="Paez-Espino D."/>
            <person name="Jungbluth S."/>
            <person name="Walsh D.A."/>
            <person name="Denef V.J."/>
            <person name="McMahon K.D."/>
            <person name="Konstantinidis K.T."/>
            <person name="Eloe-Fadrosh E.A."/>
            <person name="Kyrpides N.C."/>
            <person name="Woyke T."/>
        </authorList>
    </citation>
    <scope>NUCLEOTIDE SEQUENCE</scope>
    <source>
        <strain evidence="1">GVMAG-M-3300010158-59</strain>
    </source>
</reference>
<accession>A0A6C0BC11</accession>
<protein>
    <submittedName>
        <fullName evidence="1">Uncharacterized protein</fullName>
    </submittedName>
</protein>
<dbReference type="EMBL" id="MN739104">
    <property type="protein sequence ID" value="QHS89028.1"/>
    <property type="molecule type" value="Genomic_DNA"/>
</dbReference>
<name>A0A6C0BC11_9ZZZZ</name>
<sequence length="326" mass="34664">MAFRKYGGLNYAATNNIIRNHYANSDNFFVSNVVGQYNSKIVSESHYDMSGNSLLNVEAIYFMDGSSLTGGTENGNFTVNGNLTVTGTSTLRGTVTTSADATIGADLTVQGTSILQDLVTIGSDSTSTNLLVTGASNLSGNVKVGGNLKVDGTNSIVDLGSGPAYAPTPKDTNSNEIATTSFLTTNYAPLNSPSFSGAPTAPTPSSRTSNTQIATTEFVQSAVTTATSGWKFIKYTQATLKDQRTENFDTGYSSSKCTVIIAGWVYNMKNYKDAGTYQVGVNTYISETTGTWWVSAETYNTTNSQTAVWDQINCLVIPYASEIILL</sequence>
<dbReference type="InterPro" id="IPR011004">
    <property type="entry name" value="Trimer_LpxA-like_sf"/>
</dbReference>
<organism evidence="1">
    <name type="scientific">viral metagenome</name>
    <dbReference type="NCBI Taxonomy" id="1070528"/>
    <lineage>
        <taxon>unclassified sequences</taxon>
        <taxon>metagenomes</taxon>
        <taxon>organismal metagenomes</taxon>
    </lineage>
</organism>
<evidence type="ECO:0000313" key="1">
    <source>
        <dbReference type="EMBL" id="QHS89028.1"/>
    </source>
</evidence>
<proteinExistence type="predicted"/>
<dbReference type="AlphaFoldDB" id="A0A6C0BC11"/>